<evidence type="ECO:0000256" key="2">
    <source>
        <dbReference type="ARBA" id="ARBA00022840"/>
    </source>
</evidence>
<dbReference type="AlphaFoldDB" id="A0A932CP02"/>
<evidence type="ECO:0000313" key="6">
    <source>
        <dbReference type="Proteomes" id="UP000769766"/>
    </source>
</evidence>
<dbReference type="InterPro" id="IPR042115">
    <property type="entry name" value="PriA_3primeBD_sf"/>
</dbReference>
<dbReference type="GO" id="GO:0043138">
    <property type="term" value="F:3'-5' DNA helicase activity"/>
    <property type="evidence" value="ECO:0007669"/>
    <property type="project" value="TreeGrafter"/>
</dbReference>
<evidence type="ECO:0000313" key="5">
    <source>
        <dbReference type="EMBL" id="MBI2876172.1"/>
    </source>
</evidence>
<dbReference type="GO" id="GO:0003677">
    <property type="term" value="F:DNA binding"/>
    <property type="evidence" value="ECO:0007669"/>
    <property type="project" value="UniProtKB-KW"/>
</dbReference>
<protein>
    <submittedName>
        <fullName evidence="5">Primosomal protein N</fullName>
    </submittedName>
</protein>
<feature type="domain" description="Primosomal protein N' 3' DNA-binding" evidence="4">
    <location>
        <begin position="7"/>
        <end position="102"/>
    </location>
</feature>
<accession>A0A932CP02</accession>
<dbReference type="EMBL" id="JACPRF010000146">
    <property type="protein sequence ID" value="MBI2876172.1"/>
    <property type="molecule type" value="Genomic_DNA"/>
</dbReference>
<keyword evidence="1" id="KW-0547">Nucleotide-binding</keyword>
<evidence type="ECO:0000256" key="3">
    <source>
        <dbReference type="ARBA" id="ARBA00023125"/>
    </source>
</evidence>
<reference evidence="5" key="1">
    <citation type="submission" date="2020-07" db="EMBL/GenBank/DDBJ databases">
        <title>Huge and variable diversity of episymbiotic CPR bacteria and DPANN archaea in groundwater ecosystems.</title>
        <authorList>
            <person name="He C.Y."/>
            <person name="Keren R."/>
            <person name="Whittaker M."/>
            <person name="Farag I.F."/>
            <person name="Doudna J."/>
            <person name="Cate J.H.D."/>
            <person name="Banfield J.F."/>
        </authorList>
    </citation>
    <scope>NUCLEOTIDE SEQUENCE</scope>
    <source>
        <strain evidence="5">NC_groundwater_672_Ag_B-0.1um_62_36</strain>
    </source>
</reference>
<organism evidence="5 6">
    <name type="scientific">Tectimicrobiota bacterium</name>
    <dbReference type="NCBI Taxonomy" id="2528274"/>
    <lineage>
        <taxon>Bacteria</taxon>
        <taxon>Pseudomonadati</taxon>
        <taxon>Nitrospinota/Tectimicrobiota group</taxon>
        <taxon>Candidatus Tectimicrobiota</taxon>
    </lineage>
</organism>
<sequence length="151" mass="17305">MNPMYAQVVVPLPFDSPFTYRVPEALQEKLQVGCQVYVPFQHRRLAGYVVEITSQCSRERVREILAILDEVPFLNEELLSLTRWMADYYLAPWGEVIKIALPAAIHLKGTRYLAITPAGREALKAGEGEGELRAILQRIARRKRIRRDSLI</sequence>
<dbReference type="Pfam" id="PF17764">
    <property type="entry name" value="PriA_3primeBD"/>
    <property type="match status" value="1"/>
</dbReference>
<comment type="caution">
    <text evidence="5">The sequence shown here is derived from an EMBL/GenBank/DDBJ whole genome shotgun (WGS) entry which is preliminary data.</text>
</comment>
<dbReference type="InterPro" id="IPR041222">
    <property type="entry name" value="PriA_3primeBD"/>
</dbReference>
<feature type="non-terminal residue" evidence="5">
    <location>
        <position position="151"/>
    </location>
</feature>
<dbReference type="GO" id="GO:0006270">
    <property type="term" value="P:DNA replication initiation"/>
    <property type="evidence" value="ECO:0007669"/>
    <property type="project" value="TreeGrafter"/>
</dbReference>
<dbReference type="GO" id="GO:0006310">
    <property type="term" value="P:DNA recombination"/>
    <property type="evidence" value="ECO:0007669"/>
    <property type="project" value="TreeGrafter"/>
</dbReference>
<dbReference type="FunFam" id="3.40.1440.60:FF:000001">
    <property type="entry name" value="Primosomal protein N"/>
    <property type="match status" value="1"/>
</dbReference>
<name>A0A932CP02_UNCTE</name>
<evidence type="ECO:0000256" key="1">
    <source>
        <dbReference type="ARBA" id="ARBA00022741"/>
    </source>
</evidence>
<dbReference type="PANTHER" id="PTHR30580:SF0">
    <property type="entry name" value="PRIMOSOMAL PROTEIN N"/>
    <property type="match status" value="1"/>
</dbReference>
<dbReference type="GO" id="GO:0005524">
    <property type="term" value="F:ATP binding"/>
    <property type="evidence" value="ECO:0007669"/>
    <property type="project" value="UniProtKB-KW"/>
</dbReference>
<dbReference type="Gene3D" id="3.40.1440.60">
    <property type="entry name" value="PriA, 3(prime) DNA-binding domain"/>
    <property type="match status" value="1"/>
</dbReference>
<gene>
    <name evidence="5" type="ORF">HYY20_04760</name>
</gene>
<keyword evidence="3" id="KW-0238">DNA-binding</keyword>
<dbReference type="GO" id="GO:0006302">
    <property type="term" value="P:double-strand break repair"/>
    <property type="evidence" value="ECO:0007669"/>
    <property type="project" value="TreeGrafter"/>
</dbReference>
<keyword evidence="2" id="KW-0067">ATP-binding</keyword>
<evidence type="ECO:0000259" key="4">
    <source>
        <dbReference type="Pfam" id="PF17764"/>
    </source>
</evidence>
<proteinExistence type="predicted"/>
<dbReference type="PANTHER" id="PTHR30580">
    <property type="entry name" value="PRIMOSOMAL PROTEIN N"/>
    <property type="match status" value="1"/>
</dbReference>
<dbReference type="Proteomes" id="UP000769766">
    <property type="component" value="Unassembled WGS sequence"/>
</dbReference>